<organism evidence="6 7">
    <name type="scientific">Perca fluviatilis</name>
    <name type="common">European perch</name>
    <dbReference type="NCBI Taxonomy" id="8168"/>
    <lineage>
        <taxon>Eukaryota</taxon>
        <taxon>Metazoa</taxon>
        <taxon>Chordata</taxon>
        <taxon>Craniata</taxon>
        <taxon>Vertebrata</taxon>
        <taxon>Euteleostomi</taxon>
        <taxon>Actinopterygii</taxon>
        <taxon>Neopterygii</taxon>
        <taxon>Teleostei</taxon>
        <taxon>Neoteleostei</taxon>
        <taxon>Acanthomorphata</taxon>
        <taxon>Eupercaria</taxon>
        <taxon>Perciformes</taxon>
        <taxon>Percoidei</taxon>
        <taxon>Percidae</taxon>
        <taxon>Percinae</taxon>
        <taxon>Perca</taxon>
    </lineage>
</organism>
<dbReference type="GO" id="GO:0009897">
    <property type="term" value="C:external side of plasma membrane"/>
    <property type="evidence" value="ECO:0007669"/>
    <property type="project" value="TreeGrafter"/>
</dbReference>
<dbReference type="InterPro" id="IPR013783">
    <property type="entry name" value="Ig-like_fold"/>
</dbReference>
<proteinExistence type="predicted"/>
<comment type="caution">
    <text evidence="6">The sequence shown here is derived from an EMBL/GenBank/DDBJ whole genome shotgun (WGS) entry which is preliminary data.</text>
</comment>
<name>A0A6A5EQF5_PERFL</name>
<evidence type="ECO:0000256" key="1">
    <source>
        <dbReference type="ARBA" id="ARBA00004370"/>
    </source>
</evidence>
<dbReference type="SUPFAM" id="SSF48726">
    <property type="entry name" value="Immunoglobulin"/>
    <property type="match status" value="1"/>
</dbReference>
<dbReference type="InterPro" id="IPR003599">
    <property type="entry name" value="Ig_sub"/>
</dbReference>
<dbReference type="Proteomes" id="UP000465112">
    <property type="component" value="Chromosome 14"/>
</dbReference>
<evidence type="ECO:0000256" key="3">
    <source>
        <dbReference type="ARBA" id="ARBA00023319"/>
    </source>
</evidence>
<dbReference type="InterPro" id="IPR013106">
    <property type="entry name" value="Ig_V-set"/>
</dbReference>
<evidence type="ECO:0000313" key="6">
    <source>
        <dbReference type="EMBL" id="KAF1381075.1"/>
    </source>
</evidence>
<keyword evidence="3" id="KW-0393">Immunoglobulin domain</keyword>
<dbReference type="InterPro" id="IPR050504">
    <property type="entry name" value="IgSF_BTN/MOG"/>
</dbReference>
<reference evidence="6 7" key="1">
    <citation type="submission" date="2019-06" db="EMBL/GenBank/DDBJ databases">
        <title>A chromosome-scale genome assembly of the European perch, Perca fluviatilis.</title>
        <authorList>
            <person name="Roques C."/>
            <person name="Zahm M."/>
            <person name="Cabau C."/>
            <person name="Klopp C."/>
            <person name="Bouchez O."/>
            <person name="Donnadieu C."/>
            <person name="Kuhl H."/>
            <person name="Gislard M."/>
            <person name="Guendouz S."/>
            <person name="Journot L."/>
            <person name="Haffray P."/>
            <person name="Bestin A."/>
            <person name="Morvezen R."/>
            <person name="Feron R."/>
            <person name="Wen M."/>
            <person name="Jouanno E."/>
            <person name="Herpin A."/>
            <person name="Schartl M."/>
            <person name="Postlethwait J."/>
            <person name="Schaerlinger B."/>
            <person name="Chardard D."/>
            <person name="Lecocq T."/>
            <person name="Poncet C."/>
            <person name="Jaffrelo L."/>
            <person name="Lampietro C."/>
            <person name="Guiguen Y."/>
        </authorList>
    </citation>
    <scope>NUCLEOTIDE SEQUENCE [LARGE SCALE GENOMIC DNA]</scope>
    <source>
        <tissue evidence="6">Blood</tissue>
    </source>
</reference>
<keyword evidence="4" id="KW-1133">Transmembrane helix</keyword>
<evidence type="ECO:0000256" key="4">
    <source>
        <dbReference type="SAM" id="Phobius"/>
    </source>
</evidence>
<keyword evidence="4" id="KW-0812">Transmembrane</keyword>
<dbReference type="SMART" id="SM00406">
    <property type="entry name" value="IGv"/>
    <property type="match status" value="1"/>
</dbReference>
<sequence length="187" mass="21149">MFSSCGAALKGTRITSKLILLTVKPEQDVTLECRALSDGAVTLLQWNRRDLKDSDYVFFYRNRQAYERYQHPRYRGRVELRDPEMRNGDVSVVLKNVSVTDTGTYNCRVITTVGNETKRLESRQLINLTVTDSDPTSGQEVEHPGHMVGVSVAVGLLVIVLLSSVLCFIMYKRRTVPERILHTNESG</sequence>
<dbReference type="PANTHER" id="PTHR24100:SF151">
    <property type="entry name" value="ICOS LIGAND"/>
    <property type="match status" value="1"/>
</dbReference>
<dbReference type="EMBL" id="VHII01000014">
    <property type="protein sequence ID" value="KAF1381075.1"/>
    <property type="molecule type" value="Genomic_DNA"/>
</dbReference>
<dbReference type="InterPro" id="IPR036179">
    <property type="entry name" value="Ig-like_dom_sf"/>
</dbReference>
<dbReference type="PROSITE" id="PS50835">
    <property type="entry name" value="IG_LIKE"/>
    <property type="match status" value="1"/>
</dbReference>
<accession>A0A6A5EQF5</accession>
<dbReference type="InterPro" id="IPR007110">
    <property type="entry name" value="Ig-like_dom"/>
</dbReference>
<comment type="subcellular location">
    <subcellularLocation>
        <location evidence="1">Membrane</location>
    </subcellularLocation>
</comment>
<protein>
    <recommendedName>
        <fullName evidence="5">Ig-like domain-containing protein</fullName>
    </recommendedName>
</protein>
<evidence type="ECO:0000256" key="2">
    <source>
        <dbReference type="ARBA" id="ARBA00023136"/>
    </source>
</evidence>
<feature type="domain" description="Ig-like" evidence="5">
    <location>
        <begin position="16"/>
        <end position="121"/>
    </location>
</feature>
<dbReference type="PANTHER" id="PTHR24100">
    <property type="entry name" value="BUTYROPHILIN"/>
    <property type="match status" value="1"/>
</dbReference>
<keyword evidence="2 4" id="KW-0472">Membrane</keyword>
<dbReference type="GO" id="GO:0005102">
    <property type="term" value="F:signaling receptor binding"/>
    <property type="evidence" value="ECO:0007669"/>
    <property type="project" value="TreeGrafter"/>
</dbReference>
<keyword evidence="7" id="KW-1185">Reference proteome</keyword>
<dbReference type="Pfam" id="PF07686">
    <property type="entry name" value="V-set"/>
    <property type="match status" value="1"/>
</dbReference>
<gene>
    <name evidence="6" type="ORF">PFLUV_G00170720</name>
</gene>
<evidence type="ECO:0000313" key="7">
    <source>
        <dbReference type="Proteomes" id="UP000465112"/>
    </source>
</evidence>
<dbReference type="GO" id="GO:0050852">
    <property type="term" value="P:T cell receptor signaling pathway"/>
    <property type="evidence" value="ECO:0007669"/>
    <property type="project" value="TreeGrafter"/>
</dbReference>
<dbReference type="SMART" id="SM00409">
    <property type="entry name" value="IG"/>
    <property type="match status" value="1"/>
</dbReference>
<dbReference type="GO" id="GO:0001817">
    <property type="term" value="P:regulation of cytokine production"/>
    <property type="evidence" value="ECO:0007669"/>
    <property type="project" value="TreeGrafter"/>
</dbReference>
<dbReference type="AlphaFoldDB" id="A0A6A5EQF5"/>
<evidence type="ECO:0000259" key="5">
    <source>
        <dbReference type="PROSITE" id="PS50835"/>
    </source>
</evidence>
<feature type="transmembrane region" description="Helical" evidence="4">
    <location>
        <begin position="147"/>
        <end position="171"/>
    </location>
</feature>
<dbReference type="Gene3D" id="2.60.40.10">
    <property type="entry name" value="Immunoglobulins"/>
    <property type="match status" value="1"/>
</dbReference>